<evidence type="ECO:0000256" key="2">
    <source>
        <dbReference type="SAM" id="SignalP"/>
    </source>
</evidence>
<evidence type="ECO:0000313" key="3">
    <source>
        <dbReference type="EMBL" id="BBG30337.1"/>
    </source>
</evidence>
<gene>
    <name evidence="3" type="ORF">ZBT109_1580</name>
</gene>
<feature type="region of interest" description="Disordered" evidence="1">
    <location>
        <begin position="220"/>
        <end position="244"/>
    </location>
</feature>
<organism evidence="3 4">
    <name type="scientific">Zymobacter palmae</name>
    <dbReference type="NCBI Taxonomy" id="33074"/>
    <lineage>
        <taxon>Bacteria</taxon>
        <taxon>Pseudomonadati</taxon>
        <taxon>Pseudomonadota</taxon>
        <taxon>Gammaproteobacteria</taxon>
        <taxon>Oceanospirillales</taxon>
        <taxon>Halomonadaceae</taxon>
        <taxon>Zymobacter group</taxon>
        <taxon>Zymobacter</taxon>
    </lineage>
</organism>
<dbReference type="Proteomes" id="UP000267342">
    <property type="component" value="Chromosome"/>
</dbReference>
<feature type="chain" id="PRO_5016641343" evidence="2">
    <location>
        <begin position="22"/>
        <end position="327"/>
    </location>
</feature>
<dbReference type="RefSeq" id="WP_027705527.1">
    <property type="nucleotide sequence ID" value="NZ_AP018933.1"/>
</dbReference>
<keyword evidence="2" id="KW-0732">Signal</keyword>
<proteinExistence type="predicted"/>
<feature type="signal peptide" evidence="2">
    <location>
        <begin position="1"/>
        <end position="21"/>
    </location>
</feature>
<accession>A0A348HFD5</accession>
<name>A0A348HFD5_9GAMM</name>
<dbReference type="EMBL" id="AP018933">
    <property type="protein sequence ID" value="BBG30337.1"/>
    <property type="molecule type" value="Genomic_DNA"/>
</dbReference>
<reference evidence="3 4" key="1">
    <citation type="submission" date="2018-09" db="EMBL/GenBank/DDBJ databases">
        <title>Zymobacter palmae IAM14233 (=T109) whole genome analysis.</title>
        <authorList>
            <person name="Yanase H."/>
        </authorList>
    </citation>
    <scope>NUCLEOTIDE SEQUENCE [LARGE SCALE GENOMIC DNA]</scope>
    <source>
        <strain evidence="3 4">IAM14233</strain>
    </source>
</reference>
<protein>
    <submittedName>
        <fullName evidence="3">Uncharacterized protein conserved in bacteria</fullName>
    </submittedName>
</protein>
<dbReference type="KEGG" id="zpl:ZBT109_1580"/>
<keyword evidence="4" id="KW-1185">Reference proteome</keyword>
<feature type="compositionally biased region" description="Acidic residues" evidence="1">
    <location>
        <begin position="226"/>
        <end position="239"/>
    </location>
</feature>
<evidence type="ECO:0000256" key="1">
    <source>
        <dbReference type="SAM" id="MobiDB-lite"/>
    </source>
</evidence>
<evidence type="ECO:0000313" key="4">
    <source>
        <dbReference type="Proteomes" id="UP000267342"/>
    </source>
</evidence>
<dbReference type="OrthoDB" id="6681160at2"/>
<sequence>MRVIRFCLWSAFIGMSLSAEATSLEHTVRQPMNLTTSVVPASLNGQPHTEFAEVVTAIMEENGSPWSRDWQPHLPLIWQAPTTPSDAQPREIRTGYFRMDIAGKTATLRDDIHQELGWQLALMTDSTTTDVPGWIRLRADGCYGDADTNCAFDPLPSLDRKGIRHHLICAAAPDYDGGTLSYLLQSDHHADVLMTISSDIVNNGISHTLTFSRRRMDMPCGPSAEEGSELSLDDGDDIESSNHATKPYAVVAKRAFQNITPQRMPATQRCQIDLYVDHDGSFATALAQREDDNAELCGRGIDALRAARYPTNPSGKIIHLKTVITRQ</sequence>
<dbReference type="AlphaFoldDB" id="A0A348HFD5"/>